<feature type="region of interest" description="Disordered" evidence="1">
    <location>
        <begin position="1"/>
        <end position="153"/>
    </location>
</feature>
<dbReference type="Proteomes" id="UP000001072">
    <property type="component" value="Unassembled WGS sequence"/>
</dbReference>
<feature type="compositionally biased region" description="Acidic residues" evidence="1">
    <location>
        <begin position="90"/>
        <end position="110"/>
    </location>
</feature>
<feature type="region of interest" description="Disordered" evidence="1">
    <location>
        <begin position="570"/>
        <end position="623"/>
    </location>
</feature>
<accession>F4RY97</accession>
<proteinExistence type="predicted"/>
<feature type="compositionally biased region" description="Acidic residues" evidence="1">
    <location>
        <begin position="570"/>
        <end position="580"/>
    </location>
</feature>
<reference evidence="3" key="1">
    <citation type="journal article" date="2011" name="Proc. Natl. Acad. Sci. U.S.A.">
        <title>Obligate biotrophy features unraveled by the genomic analysis of rust fungi.</title>
        <authorList>
            <person name="Duplessis S."/>
            <person name="Cuomo C.A."/>
            <person name="Lin Y.-C."/>
            <person name="Aerts A."/>
            <person name="Tisserant E."/>
            <person name="Veneault-Fourrey C."/>
            <person name="Joly D.L."/>
            <person name="Hacquard S."/>
            <person name="Amselem J."/>
            <person name="Cantarel B.L."/>
            <person name="Chiu R."/>
            <person name="Coutinho P.M."/>
            <person name="Feau N."/>
            <person name="Field M."/>
            <person name="Frey P."/>
            <person name="Gelhaye E."/>
            <person name="Goldberg J."/>
            <person name="Grabherr M.G."/>
            <person name="Kodira C.D."/>
            <person name="Kohler A."/>
            <person name="Kuees U."/>
            <person name="Lindquist E.A."/>
            <person name="Lucas S.M."/>
            <person name="Mago R."/>
            <person name="Mauceli E."/>
            <person name="Morin E."/>
            <person name="Murat C."/>
            <person name="Pangilinan J.L."/>
            <person name="Park R."/>
            <person name="Pearson M."/>
            <person name="Quesneville H."/>
            <person name="Rouhier N."/>
            <person name="Sakthikumar S."/>
            <person name="Salamov A.A."/>
            <person name="Schmutz J."/>
            <person name="Selles B."/>
            <person name="Shapiro H."/>
            <person name="Tanguay P."/>
            <person name="Tuskan G.A."/>
            <person name="Henrissat B."/>
            <person name="Van de Peer Y."/>
            <person name="Rouze P."/>
            <person name="Ellis J.G."/>
            <person name="Dodds P.N."/>
            <person name="Schein J.E."/>
            <person name="Zhong S."/>
            <person name="Hamelin R.C."/>
            <person name="Grigoriev I.V."/>
            <person name="Szabo L.J."/>
            <person name="Martin F."/>
        </authorList>
    </citation>
    <scope>NUCLEOTIDE SEQUENCE [LARGE SCALE GENOMIC DNA]</scope>
    <source>
        <strain evidence="3">98AG31 / pathotype 3-4-7</strain>
    </source>
</reference>
<dbReference type="EMBL" id="GL883129">
    <property type="protein sequence ID" value="EGG02640.1"/>
    <property type="molecule type" value="Genomic_DNA"/>
</dbReference>
<feature type="compositionally biased region" description="Low complexity" evidence="1">
    <location>
        <begin position="48"/>
        <end position="61"/>
    </location>
</feature>
<dbReference type="HOGENOM" id="CLU_025212_5_0_1"/>
<name>F4RY97_MELLP</name>
<dbReference type="RefSeq" id="XP_007414042.1">
    <property type="nucleotide sequence ID" value="XM_007413980.1"/>
</dbReference>
<evidence type="ECO:0000313" key="3">
    <source>
        <dbReference type="Proteomes" id="UP000001072"/>
    </source>
</evidence>
<dbReference type="VEuPathDB" id="FungiDB:MELLADRAFT_91223"/>
<feature type="compositionally biased region" description="Acidic residues" evidence="1">
    <location>
        <begin position="69"/>
        <end position="81"/>
    </location>
</feature>
<organism evidence="3">
    <name type="scientific">Melampsora larici-populina (strain 98AG31 / pathotype 3-4-7)</name>
    <name type="common">Poplar leaf rust fungus</name>
    <dbReference type="NCBI Taxonomy" id="747676"/>
    <lineage>
        <taxon>Eukaryota</taxon>
        <taxon>Fungi</taxon>
        <taxon>Dikarya</taxon>
        <taxon>Basidiomycota</taxon>
        <taxon>Pucciniomycotina</taxon>
        <taxon>Pucciniomycetes</taxon>
        <taxon>Pucciniales</taxon>
        <taxon>Melampsoraceae</taxon>
        <taxon>Melampsora</taxon>
    </lineage>
</organism>
<feature type="compositionally biased region" description="Basic and acidic residues" evidence="1">
    <location>
        <begin position="581"/>
        <end position="602"/>
    </location>
</feature>
<dbReference type="GeneID" id="18935827"/>
<protein>
    <submittedName>
        <fullName evidence="2">Uncharacterized protein</fullName>
    </submittedName>
</protein>
<keyword evidence="3" id="KW-1185">Reference proteome</keyword>
<evidence type="ECO:0000313" key="2">
    <source>
        <dbReference type="EMBL" id="EGG02640.1"/>
    </source>
</evidence>
<evidence type="ECO:0000256" key="1">
    <source>
        <dbReference type="SAM" id="MobiDB-lite"/>
    </source>
</evidence>
<dbReference type="AlphaFoldDB" id="F4RY97"/>
<dbReference type="KEGG" id="mlr:MELLADRAFT_91223"/>
<dbReference type="InParanoid" id="F4RY97"/>
<dbReference type="OrthoDB" id="2511688at2759"/>
<gene>
    <name evidence="2" type="ORF">MELLADRAFT_91223</name>
</gene>
<sequence>MALTTRASARRLPPTKQSSVSRAVRGNKSMALGLRKSPTTKPTRKSNRSTSNSSKNTTASRLDNPPTEVESDSEDDLPNDEDIYKALSSETDESDTGDLDSDNEDSDNEVLEALARSGPKTKKQTTRAPRSNTKRVRQDRSQETPLAKPLDDPDNITARLEAQFANSPANPLDNFELDDEVQDNSVLPTIQNYQALVKEWPRKRITKVQNLQKKVTSIPPHILTEAKAIKKLYKHHKRMLAMMGNITPYTLDKSLGELGGTRIPDAYRLWLKFSVEARKLNMPRKGQAGKLGDRNRKLGAAWKALSSIQKRVFHPRVFYTLSGLPAPTSDMDSDDEAEPIELSPEDREELQRIYDEAVCSSKVCQVYAKASSGITEGRTVPKYNRLSLKCVEKLNNQIENEANRMDFGYYFLASSTHPATGGDSADPGWCKEYTSNQELADYVRSKSDFPTIFAAQTQGIAVDKVIASTIGKREKMKMNGKRVDPGDKVKSDLAALLKSDLGFPRGPDPAKLLLGKGWKVKIRQLPGSSLPPEVLMLGFNAMNSRRSLWLNDLQAGLFKFEKIPEDQDDLIADDEEEQNISDDRDNLLADNREEPLENDKQLELGIEEEADEWNGIGEYETDG</sequence>